<accession>A0A381W033</accession>
<name>A0A381W033_9ZZZZ</name>
<proteinExistence type="predicted"/>
<protein>
    <submittedName>
        <fullName evidence="2">Uncharacterized protein</fullName>
    </submittedName>
</protein>
<feature type="compositionally biased region" description="Basic and acidic residues" evidence="1">
    <location>
        <begin position="22"/>
        <end position="35"/>
    </location>
</feature>
<evidence type="ECO:0000256" key="1">
    <source>
        <dbReference type="SAM" id="MobiDB-lite"/>
    </source>
</evidence>
<dbReference type="EMBL" id="UINC01010143">
    <property type="protein sequence ID" value="SVA45237.1"/>
    <property type="molecule type" value="Genomic_DNA"/>
</dbReference>
<feature type="region of interest" description="Disordered" evidence="1">
    <location>
        <begin position="1"/>
        <end position="35"/>
    </location>
</feature>
<reference evidence="2" key="1">
    <citation type="submission" date="2018-05" db="EMBL/GenBank/DDBJ databases">
        <authorList>
            <person name="Lanie J.A."/>
            <person name="Ng W.-L."/>
            <person name="Kazmierczak K.M."/>
            <person name="Andrzejewski T.M."/>
            <person name="Davidsen T.M."/>
            <person name="Wayne K.J."/>
            <person name="Tettelin H."/>
            <person name="Glass J.I."/>
            <person name="Rusch D."/>
            <person name="Podicherti R."/>
            <person name="Tsui H.-C.T."/>
            <person name="Winkler M.E."/>
        </authorList>
    </citation>
    <scope>NUCLEOTIDE SEQUENCE</scope>
</reference>
<dbReference type="AlphaFoldDB" id="A0A381W033"/>
<organism evidence="2">
    <name type="scientific">marine metagenome</name>
    <dbReference type="NCBI Taxonomy" id="408172"/>
    <lineage>
        <taxon>unclassified sequences</taxon>
        <taxon>metagenomes</taxon>
        <taxon>ecological metagenomes</taxon>
    </lineage>
</organism>
<gene>
    <name evidence="2" type="ORF">METZ01_LOCUS98091</name>
</gene>
<evidence type="ECO:0000313" key="2">
    <source>
        <dbReference type="EMBL" id="SVA45237.1"/>
    </source>
</evidence>
<sequence length="69" mass="7917">MADPRRKILEDKTKGKKTYSPTKRERATNKFVSDQEKARKKLEDFDERAAARARFEARRGVSAPYGSGN</sequence>
<feature type="compositionally biased region" description="Basic and acidic residues" evidence="1">
    <location>
        <begin position="1"/>
        <end position="13"/>
    </location>
</feature>